<feature type="region of interest" description="Disordered" evidence="1">
    <location>
        <begin position="439"/>
        <end position="461"/>
    </location>
</feature>
<feature type="compositionally biased region" description="Low complexity" evidence="1">
    <location>
        <begin position="439"/>
        <end position="452"/>
    </location>
</feature>
<dbReference type="AlphaFoldDB" id="Q8FLZ3"/>
<dbReference type="Proteomes" id="UP000001409">
    <property type="component" value="Chromosome"/>
</dbReference>
<feature type="signal peptide" evidence="3">
    <location>
        <begin position="1"/>
        <end position="29"/>
    </location>
</feature>
<dbReference type="KEGG" id="cef:CE2716"/>
<evidence type="ECO:0000313" key="6">
    <source>
        <dbReference type="Proteomes" id="UP000001409"/>
    </source>
</evidence>
<dbReference type="Pfam" id="PF17173">
    <property type="entry name" value="DUF5129"/>
    <property type="match status" value="1"/>
</dbReference>
<dbReference type="OrthoDB" id="4423347at2"/>
<keyword evidence="2" id="KW-1133">Transmembrane helix</keyword>
<dbReference type="eggNOG" id="ENOG50337I7">
    <property type="taxonomic scope" value="Bacteria"/>
</dbReference>
<dbReference type="STRING" id="196164.gene:10743164"/>
<dbReference type="EMBL" id="BA000035">
    <property type="protein sequence ID" value="BAC19526.1"/>
    <property type="molecule type" value="Genomic_DNA"/>
</dbReference>
<evidence type="ECO:0000259" key="4">
    <source>
        <dbReference type="Pfam" id="PF17173"/>
    </source>
</evidence>
<name>Q8FLZ3_COREF</name>
<accession>Q8FLZ3</accession>
<evidence type="ECO:0000256" key="2">
    <source>
        <dbReference type="SAM" id="Phobius"/>
    </source>
</evidence>
<proteinExistence type="predicted"/>
<dbReference type="HOGENOM" id="CLU_028326_0_0_11"/>
<keyword evidence="2" id="KW-0812">Transmembrane</keyword>
<organism evidence="5 6">
    <name type="scientific">Corynebacterium efficiens (strain DSM 44549 / YS-314 / AJ 12310 / JCM 11189 / NBRC 100395)</name>
    <dbReference type="NCBI Taxonomy" id="196164"/>
    <lineage>
        <taxon>Bacteria</taxon>
        <taxon>Bacillati</taxon>
        <taxon>Actinomycetota</taxon>
        <taxon>Actinomycetes</taxon>
        <taxon>Mycobacteriales</taxon>
        <taxon>Corynebacteriaceae</taxon>
        <taxon>Corynebacterium</taxon>
    </lineage>
</organism>
<sequence length="461" mass="49936">MTARLLPRVAAGVAAGTLLFLPAASLAYAQTTLTDLNVTVMDYAEEISAEDEQWLITATPDIDFPEVVQNVRYITLEGGSDSINDDLEELLRAEHPDWIQEDSFAPGEVIIAVGFDPNTMGVYAGNDVAAELGVAEPERYSGINDAMRPVLQEGRTAVAMYTGAQSVADTSVVTVPEETNWWVVGGVVGGIAAAGAGAVGVGVAASRKNKAKKARENFDYAQKHYGQTAQQLDGINIRAHSLTSPLADDELRRQWDDVHTRFLEVNDSFGSFGDLSASSDDKAFLAHADELEKVSTTVTQMETAQKNIDTLYDMEHGDEGVRRRELTRLREDIQEARLEINDKDSVLDDTLRELITRIEGMSTASPTFMDEYARVIRDYGAALTGVENHMEQVKRTEHATPTIYDNDWRVGTGYNSFVPFYMISTWHAADVSAASAASSSSGSSSSTFSSGFSGAGGGSSW</sequence>
<feature type="chain" id="PRO_5004306104" description="DUF5129 domain-containing protein" evidence="3">
    <location>
        <begin position="30"/>
        <end position="461"/>
    </location>
</feature>
<keyword evidence="2" id="KW-0472">Membrane</keyword>
<evidence type="ECO:0000256" key="1">
    <source>
        <dbReference type="SAM" id="MobiDB-lite"/>
    </source>
</evidence>
<feature type="transmembrane region" description="Helical" evidence="2">
    <location>
        <begin position="181"/>
        <end position="205"/>
    </location>
</feature>
<accession>C8NJH5</accession>
<keyword evidence="3" id="KW-0732">Signal</keyword>
<dbReference type="RefSeq" id="WP_006768917.1">
    <property type="nucleotide sequence ID" value="NC_004369.1"/>
</dbReference>
<protein>
    <recommendedName>
        <fullName evidence="4">DUF5129 domain-containing protein</fullName>
    </recommendedName>
</protein>
<reference evidence="5 6" key="1">
    <citation type="journal article" date="2003" name="Genome Res.">
        <title>Comparative complete genome sequence analysis of the amino acid replacements responsible for the thermostability of Corynebacterium efficiens.</title>
        <authorList>
            <person name="Nishio Y."/>
            <person name="Nakamura Y."/>
            <person name="Kawarabayasi Y."/>
            <person name="Usuda Y."/>
            <person name="Kimura E."/>
            <person name="Sugimoto S."/>
            <person name="Matsui K."/>
            <person name="Yamagishi A."/>
            <person name="Kikuchi H."/>
            <person name="Ikeo K."/>
            <person name="Gojobori T."/>
        </authorList>
    </citation>
    <scope>NUCLEOTIDE SEQUENCE [LARGE SCALE GENOMIC DNA]</scope>
    <source>
        <strain evidence="6">DSM 44549 / YS-314 / AJ 12310 / JCM 11189 / NBRC 100395</strain>
    </source>
</reference>
<dbReference type="InterPro" id="IPR033435">
    <property type="entry name" value="DUF5129"/>
</dbReference>
<evidence type="ECO:0000256" key="3">
    <source>
        <dbReference type="SAM" id="SignalP"/>
    </source>
</evidence>
<evidence type="ECO:0000313" key="5">
    <source>
        <dbReference type="EMBL" id="BAC19526.1"/>
    </source>
</evidence>
<keyword evidence="6" id="KW-1185">Reference proteome</keyword>
<feature type="domain" description="DUF5129" evidence="4">
    <location>
        <begin position="53"/>
        <end position="312"/>
    </location>
</feature>